<name>M7BFA0_CHEMY</name>
<protein>
    <submittedName>
        <fullName evidence="2">Uncharacterized protein</fullName>
    </submittedName>
</protein>
<feature type="region of interest" description="Disordered" evidence="1">
    <location>
        <begin position="96"/>
        <end position="125"/>
    </location>
</feature>
<accession>M7BFA0</accession>
<dbReference type="Proteomes" id="UP000031443">
    <property type="component" value="Unassembled WGS sequence"/>
</dbReference>
<dbReference type="EMBL" id="KB524361">
    <property type="protein sequence ID" value="EMP36626.1"/>
    <property type="molecule type" value="Genomic_DNA"/>
</dbReference>
<dbReference type="AlphaFoldDB" id="M7BFA0"/>
<feature type="region of interest" description="Disordered" evidence="1">
    <location>
        <begin position="1"/>
        <end position="27"/>
    </location>
</feature>
<keyword evidence="3" id="KW-1185">Reference proteome</keyword>
<proteinExistence type="predicted"/>
<evidence type="ECO:0000256" key="1">
    <source>
        <dbReference type="SAM" id="MobiDB-lite"/>
    </source>
</evidence>
<gene>
    <name evidence="2" type="ORF">UY3_06174</name>
</gene>
<reference evidence="3" key="1">
    <citation type="journal article" date="2013" name="Nat. Genet.">
        <title>The draft genomes of soft-shell turtle and green sea turtle yield insights into the development and evolution of the turtle-specific body plan.</title>
        <authorList>
            <person name="Wang Z."/>
            <person name="Pascual-Anaya J."/>
            <person name="Zadissa A."/>
            <person name="Li W."/>
            <person name="Niimura Y."/>
            <person name="Huang Z."/>
            <person name="Li C."/>
            <person name="White S."/>
            <person name="Xiong Z."/>
            <person name="Fang D."/>
            <person name="Wang B."/>
            <person name="Ming Y."/>
            <person name="Chen Y."/>
            <person name="Zheng Y."/>
            <person name="Kuraku S."/>
            <person name="Pignatelli M."/>
            <person name="Herrero J."/>
            <person name="Beal K."/>
            <person name="Nozawa M."/>
            <person name="Li Q."/>
            <person name="Wang J."/>
            <person name="Zhang H."/>
            <person name="Yu L."/>
            <person name="Shigenobu S."/>
            <person name="Wang J."/>
            <person name="Liu J."/>
            <person name="Flicek P."/>
            <person name="Searle S."/>
            <person name="Wang J."/>
            <person name="Kuratani S."/>
            <person name="Yin Y."/>
            <person name="Aken B."/>
            <person name="Zhang G."/>
            <person name="Irie N."/>
        </authorList>
    </citation>
    <scope>NUCLEOTIDE SEQUENCE [LARGE SCALE GENOMIC DNA]</scope>
</reference>
<organism evidence="2 3">
    <name type="scientific">Chelonia mydas</name>
    <name type="common">Green sea-turtle</name>
    <name type="synonym">Chelonia agassizi</name>
    <dbReference type="NCBI Taxonomy" id="8469"/>
    <lineage>
        <taxon>Eukaryota</taxon>
        <taxon>Metazoa</taxon>
        <taxon>Chordata</taxon>
        <taxon>Craniata</taxon>
        <taxon>Vertebrata</taxon>
        <taxon>Euteleostomi</taxon>
        <taxon>Archelosauria</taxon>
        <taxon>Testudinata</taxon>
        <taxon>Testudines</taxon>
        <taxon>Cryptodira</taxon>
        <taxon>Durocryptodira</taxon>
        <taxon>Americhelydia</taxon>
        <taxon>Chelonioidea</taxon>
        <taxon>Cheloniidae</taxon>
        <taxon>Chelonia</taxon>
    </lineage>
</organism>
<evidence type="ECO:0000313" key="2">
    <source>
        <dbReference type="EMBL" id="EMP36626.1"/>
    </source>
</evidence>
<sequence length="171" mass="18881">MVRCSRPRGAAGSGGQYVPRPAPLPAAPIGLERQTTASGSCDQPNLRTLQLSYIAGVFGIAFQWFHSDVENGAVGGNGQRSGDYVLLFLTEMGFSGGTSRQRERSELELERELSEDQPDSEQGFDTGSLTSQIVFEKNADETDWQFSVIFGAKIISLNRQIHEKYFHWDGF</sequence>
<evidence type="ECO:0000313" key="3">
    <source>
        <dbReference type="Proteomes" id="UP000031443"/>
    </source>
</evidence>
<feature type="compositionally biased region" description="Basic and acidic residues" evidence="1">
    <location>
        <begin position="100"/>
        <end position="114"/>
    </location>
</feature>